<name>A0A0J6YX32_9MYCO</name>
<comment type="caution">
    <text evidence="1">The sequence shown here is derived from an EMBL/GenBank/DDBJ whole genome shotgun (WGS) entry which is preliminary data.</text>
</comment>
<proteinExistence type="predicted"/>
<dbReference type="EMBL" id="JYNU01000011">
    <property type="protein sequence ID" value="KMO76996.1"/>
    <property type="molecule type" value="Genomic_DNA"/>
</dbReference>
<gene>
    <name evidence="1" type="ORF">MOBUDSM44075_02036</name>
</gene>
<reference evidence="1 2" key="1">
    <citation type="journal article" date="2015" name="Genome Biol. Evol.">
        <title>Characterization of Three Mycobacterium spp. with Potential Use in Bioremediation by Genome Sequencing and Comparative Genomics.</title>
        <authorList>
            <person name="Das S."/>
            <person name="Pettersson B.M."/>
            <person name="Behra P.R."/>
            <person name="Ramesh M."/>
            <person name="Dasgupta S."/>
            <person name="Bhattacharya A."/>
            <person name="Kirsebom L.A."/>
        </authorList>
    </citation>
    <scope>NUCLEOTIDE SEQUENCE [LARGE SCALE GENOMIC DNA]</scope>
    <source>
        <strain evidence="1 2">DSM 44075</strain>
    </source>
</reference>
<dbReference type="Proteomes" id="UP000036313">
    <property type="component" value="Unassembled WGS sequence"/>
</dbReference>
<accession>A0A0J6YX32</accession>
<dbReference type="AlphaFoldDB" id="A0A0J6YX32"/>
<evidence type="ECO:0000313" key="2">
    <source>
        <dbReference type="Proteomes" id="UP000036313"/>
    </source>
</evidence>
<dbReference type="PATRIC" id="fig|1807.14.peg.2053"/>
<organism evidence="1 2">
    <name type="scientific">Mycolicibacterium obuense</name>
    <dbReference type="NCBI Taxonomy" id="1807"/>
    <lineage>
        <taxon>Bacteria</taxon>
        <taxon>Bacillati</taxon>
        <taxon>Actinomycetota</taxon>
        <taxon>Actinomycetes</taxon>
        <taxon>Mycobacteriales</taxon>
        <taxon>Mycobacteriaceae</taxon>
        <taxon>Mycolicibacterium</taxon>
    </lineage>
</organism>
<protein>
    <submittedName>
        <fullName evidence="1">Uncharacterized protein</fullName>
    </submittedName>
</protein>
<sequence length="30" mass="3215">MKAEECVMVVAGWVRDAPGTAPLGMVIARR</sequence>
<evidence type="ECO:0000313" key="1">
    <source>
        <dbReference type="EMBL" id="KMO76996.1"/>
    </source>
</evidence>